<protein>
    <submittedName>
        <fullName evidence="2">Uncharacterized protein</fullName>
    </submittedName>
</protein>
<dbReference type="EMBL" id="AHCD03000031">
    <property type="protein sequence ID" value="KAF7787402.1"/>
    <property type="molecule type" value="Genomic_DNA"/>
</dbReference>
<feature type="compositionally biased region" description="Basic and acidic residues" evidence="1">
    <location>
        <begin position="17"/>
        <end position="27"/>
    </location>
</feature>
<evidence type="ECO:0000313" key="3">
    <source>
        <dbReference type="Proteomes" id="UP000016480"/>
    </source>
</evidence>
<comment type="caution">
    <text evidence="2">The sequence shown here is derived from an EMBL/GenBank/DDBJ whole genome shotgun (WGS) entry which is preliminary data.</text>
</comment>
<dbReference type="RefSeq" id="WP_010386172.1">
    <property type="nucleotide sequence ID" value="NZ_AHCD03000031.1"/>
</dbReference>
<reference evidence="2 3" key="1">
    <citation type="journal article" date="2012" name="J. Bacteriol.">
        <title>Genome sequence of the cycloprodigiosin-producing bacterial strain Pseudoalteromonas rubra ATCC 29570(T).</title>
        <authorList>
            <person name="Xie B.B."/>
            <person name="Shu Y.L."/>
            <person name="Qin Q.L."/>
            <person name="Rong J.C."/>
            <person name="Zhang X.Y."/>
            <person name="Chen X.L."/>
            <person name="Zhou B.C."/>
            <person name="Zhang Y.Z."/>
        </authorList>
    </citation>
    <scope>NUCLEOTIDE SEQUENCE [LARGE SCALE GENOMIC DNA]</scope>
    <source>
        <strain evidence="2 3">DSM 6842</strain>
    </source>
</reference>
<organism evidence="2 3">
    <name type="scientific">Pseudoalteromonas rubra</name>
    <dbReference type="NCBI Taxonomy" id="43658"/>
    <lineage>
        <taxon>Bacteria</taxon>
        <taxon>Pseudomonadati</taxon>
        <taxon>Pseudomonadota</taxon>
        <taxon>Gammaproteobacteria</taxon>
        <taxon>Alteromonadales</taxon>
        <taxon>Pseudoalteromonadaceae</taxon>
        <taxon>Pseudoalteromonas</taxon>
    </lineage>
</organism>
<evidence type="ECO:0000256" key="1">
    <source>
        <dbReference type="SAM" id="MobiDB-lite"/>
    </source>
</evidence>
<feature type="region of interest" description="Disordered" evidence="1">
    <location>
        <begin position="1"/>
        <end position="27"/>
    </location>
</feature>
<evidence type="ECO:0000313" key="2">
    <source>
        <dbReference type="EMBL" id="KAF7787402.1"/>
    </source>
</evidence>
<gene>
    <name evidence="2" type="ORF">PRUB_a4774</name>
</gene>
<name>A0A8T0CBH7_9GAMM</name>
<dbReference type="AlphaFoldDB" id="A0A8T0CBH7"/>
<accession>A0A8T0CBH7</accession>
<sequence>MSQSGGVNQSILSMTESESHEAAAKQVPHELLKEPVIKKKNAEPRSLVRQNENTQPRAVTINPHASIEQLLQKEEALFFKSRQFDTQTGAPVRRFKTPQLHSEHMSGKKTVLYTSGDKRLVRGKTNVICLMKPSQMVKADMLFSSDKRCRGEKPNNEIVLKQSLDKYR</sequence>
<feature type="compositionally biased region" description="Polar residues" evidence="1">
    <location>
        <begin position="1"/>
        <end position="16"/>
    </location>
</feature>
<dbReference type="GeneID" id="61357173"/>
<proteinExistence type="predicted"/>
<dbReference type="Proteomes" id="UP000016480">
    <property type="component" value="Unassembled WGS sequence"/>
</dbReference>